<evidence type="ECO:0000313" key="1">
    <source>
        <dbReference type="EMBL" id="WPU66521.1"/>
    </source>
</evidence>
<protein>
    <recommendedName>
        <fullName evidence="3">Cthe-2314-like HEPN domain-containing protein</fullName>
    </recommendedName>
</protein>
<sequence>MESFKEEVLSIYSNLQVYYEIANDAFEESEYHLAKNSLPKPDGGYIRAFDPHRLSFKNGLISTLFCGSYIDLHIRLAYIMKNGSAPTWKWDNGKGRTNKIKLEELGVLDVDLLNLIEGFGRARNQIAHEKPIVFGIYSSGSISGTAQESAKLGITIINCLRKALPLSNTNN</sequence>
<dbReference type="RefSeq" id="WP_321398816.1">
    <property type="nucleotide sequence ID" value="NZ_CP139487.1"/>
</dbReference>
<dbReference type="AlphaFoldDB" id="A0AAX4HTH1"/>
<dbReference type="KEGG" id="psti:SOO65_07165"/>
<dbReference type="EMBL" id="CP139487">
    <property type="protein sequence ID" value="WPU66521.1"/>
    <property type="molecule type" value="Genomic_DNA"/>
</dbReference>
<dbReference type="Proteomes" id="UP001324634">
    <property type="component" value="Chromosome"/>
</dbReference>
<evidence type="ECO:0008006" key="3">
    <source>
        <dbReference type="Google" id="ProtNLM"/>
    </source>
</evidence>
<organism evidence="1 2">
    <name type="scientific">Peredibacter starrii</name>
    <dbReference type="NCBI Taxonomy" id="28202"/>
    <lineage>
        <taxon>Bacteria</taxon>
        <taxon>Pseudomonadati</taxon>
        <taxon>Bdellovibrionota</taxon>
        <taxon>Bacteriovoracia</taxon>
        <taxon>Bacteriovoracales</taxon>
        <taxon>Bacteriovoracaceae</taxon>
        <taxon>Peredibacter</taxon>
    </lineage>
</organism>
<reference evidence="1 2" key="1">
    <citation type="submission" date="2023-11" db="EMBL/GenBank/DDBJ databases">
        <title>Peredibacter starrii A3.12.</title>
        <authorList>
            <person name="Mitchell R.J."/>
        </authorList>
    </citation>
    <scope>NUCLEOTIDE SEQUENCE [LARGE SCALE GENOMIC DNA]</scope>
    <source>
        <strain evidence="1 2">A3.12</strain>
    </source>
</reference>
<gene>
    <name evidence="1" type="ORF">SOO65_07165</name>
</gene>
<keyword evidence="2" id="KW-1185">Reference proteome</keyword>
<proteinExistence type="predicted"/>
<evidence type="ECO:0000313" key="2">
    <source>
        <dbReference type="Proteomes" id="UP001324634"/>
    </source>
</evidence>
<accession>A0AAX4HTH1</accession>
<name>A0AAX4HTH1_9BACT</name>